<organism evidence="3">
    <name type="scientific">freshwater metagenome</name>
    <dbReference type="NCBI Taxonomy" id="449393"/>
    <lineage>
        <taxon>unclassified sequences</taxon>
        <taxon>metagenomes</taxon>
        <taxon>ecological metagenomes</taxon>
    </lineage>
</organism>
<reference evidence="3" key="1">
    <citation type="submission" date="2020-05" db="EMBL/GenBank/DDBJ databases">
        <authorList>
            <person name="Chiriac C."/>
            <person name="Salcher M."/>
            <person name="Ghai R."/>
            <person name="Kavagutti S V."/>
        </authorList>
    </citation>
    <scope>NUCLEOTIDE SEQUENCE</scope>
</reference>
<evidence type="ECO:0000259" key="1">
    <source>
        <dbReference type="Pfam" id="PF00586"/>
    </source>
</evidence>
<evidence type="ECO:0000313" key="3">
    <source>
        <dbReference type="EMBL" id="CAB4737287.1"/>
    </source>
</evidence>
<evidence type="ECO:0000259" key="2">
    <source>
        <dbReference type="Pfam" id="PF02769"/>
    </source>
</evidence>
<dbReference type="EMBL" id="CAEZYW010000064">
    <property type="protein sequence ID" value="CAB4737287.1"/>
    <property type="molecule type" value="Genomic_DNA"/>
</dbReference>
<dbReference type="Pfam" id="PF02769">
    <property type="entry name" value="AIRS_C"/>
    <property type="match status" value="1"/>
</dbReference>
<dbReference type="GO" id="GO:0009030">
    <property type="term" value="F:thiamine-phosphate kinase activity"/>
    <property type="evidence" value="ECO:0007669"/>
    <property type="project" value="InterPro"/>
</dbReference>
<dbReference type="PANTHER" id="PTHR30270">
    <property type="entry name" value="THIAMINE-MONOPHOSPHATE KINASE"/>
    <property type="match status" value="1"/>
</dbReference>
<dbReference type="GO" id="GO:0009228">
    <property type="term" value="P:thiamine biosynthetic process"/>
    <property type="evidence" value="ECO:0007669"/>
    <property type="project" value="InterPro"/>
</dbReference>
<proteinExistence type="predicted"/>
<dbReference type="AlphaFoldDB" id="A0A6J6SRW8"/>
<dbReference type="SUPFAM" id="SSF56042">
    <property type="entry name" value="PurM C-terminal domain-like"/>
    <property type="match status" value="1"/>
</dbReference>
<sequence>MVGEGSVCELLDELVASVAANPAIAAKRSIGMVSDAIGPSGFLQGPGDDGAAVRVGGTNAIICGEALWPPFVKADPRGAGIAAILANVNDVAAMGAIPDAIIDTIVADEVVARKILDGMRYAADLYRVPIVGGHLTISDGEPSISAFALGHTEHVLSTTHVVAGQDLIVAACVEGSMREDFPFFASFAERGHRLGDDVRLLARIADEGLAASAKDISMAGLFGSLAMLLEWGTFGATIDLGVLPTPAGVALARWCNCFPCFGFLLTCDPNTTQRCLDVFIDAGLSAAKVGSIDTTGLLTVIAGSESRTVLDLNSQSVTGLTRDS</sequence>
<dbReference type="SUPFAM" id="SSF55326">
    <property type="entry name" value="PurM N-terminal domain-like"/>
    <property type="match status" value="1"/>
</dbReference>
<dbReference type="InterPro" id="IPR010918">
    <property type="entry name" value="PurM-like_C_dom"/>
</dbReference>
<protein>
    <submittedName>
        <fullName evidence="3">Unannotated protein</fullName>
    </submittedName>
</protein>
<dbReference type="InterPro" id="IPR036676">
    <property type="entry name" value="PurM-like_C_sf"/>
</dbReference>
<dbReference type="InterPro" id="IPR016188">
    <property type="entry name" value="PurM-like_N"/>
</dbReference>
<feature type="domain" description="PurM-like C-terminal" evidence="2">
    <location>
        <begin position="189"/>
        <end position="299"/>
    </location>
</feature>
<dbReference type="PANTHER" id="PTHR30270:SF0">
    <property type="entry name" value="THIAMINE-MONOPHOSPHATE KINASE"/>
    <property type="match status" value="1"/>
</dbReference>
<dbReference type="Pfam" id="PF00586">
    <property type="entry name" value="AIRS"/>
    <property type="match status" value="1"/>
</dbReference>
<name>A0A6J6SRW8_9ZZZZ</name>
<feature type="domain" description="PurM-like N-terminal" evidence="1">
    <location>
        <begin position="47"/>
        <end position="150"/>
    </location>
</feature>
<dbReference type="InterPro" id="IPR036921">
    <property type="entry name" value="PurM-like_N_sf"/>
</dbReference>
<gene>
    <name evidence="3" type="ORF">UFOPK2786_00562</name>
</gene>
<dbReference type="InterPro" id="IPR006283">
    <property type="entry name" value="ThiL-like"/>
</dbReference>
<dbReference type="Gene3D" id="3.30.1330.10">
    <property type="entry name" value="PurM-like, N-terminal domain"/>
    <property type="match status" value="1"/>
</dbReference>
<dbReference type="Gene3D" id="3.90.650.10">
    <property type="entry name" value="PurM-like C-terminal domain"/>
    <property type="match status" value="1"/>
</dbReference>
<accession>A0A6J6SRW8</accession>